<comment type="caution">
    <text evidence="1">The sequence shown here is derived from an EMBL/GenBank/DDBJ whole genome shotgun (WGS) entry which is preliminary data.</text>
</comment>
<proteinExistence type="predicted"/>
<reference evidence="1" key="1">
    <citation type="journal article" date="2014" name="Int. J. Syst. Evol. Microbiol.">
        <title>Complete genome sequence of Corynebacterium casei LMG S-19264T (=DSM 44701T), isolated from a smear-ripened cheese.</title>
        <authorList>
            <consortium name="US DOE Joint Genome Institute (JGI-PGF)"/>
            <person name="Walter F."/>
            <person name="Albersmeier A."/>
            <person name="Kalinowski J."/>
            <person name="Ruckert C."/>
        </authorList>
    </citation>
    <scope>NUCLEOTIDE SEQUENCE</scope>
    <source>
        <strain evidence="1">CGMCC 4.7368</strain>
    </source>
</reference>
<accession>A0A918DG89</accession>
<dbReference type="SUPFAM" id="SSF56235">
    <property type="entry name" value="N-terminal nucleophile aminohydrolases (Ntn hydrolases)"/>
    <property type="match status" value="1"/>
</dbReference>
<evidence type="ECO:0000313" key="1">
    <source>
        <dbReference type="EMBL" id="GGO63351.1"/>
    </source>
</evidence>
<name>A0A918DG89_9ACTN</name>
<dbReference type="AlphaFoldDB" id="A0A918DG89"/>
<dbReference type="GO" id="GO:0016787">
    <property type="term" value="F:hydrolase activity"/>
    <property type="evidence" value="ECO:0007669"/>
    <property type="project" value="InterPro"/>
</dbReference>
<reference evidence="1" key="2">
    <citation type="submission" date="2020-09" db="EMBL/GenBank/DDBJ databases">
        <authorList>
            <person name="Sun Q."/>
            <person name="Zhou Y."/>
        </authorList>
    </citation>
    <scope>NUCLEOTIDE SEQUENCE</scope>
    <source>
        <strain evidence="1">CGMCC 4.7368</strain>
    </source>
</reference>
<dbReference type="EMBL" id="BMNH01000002">
    <property type="protein sequence ID" value="GGO63351.1"/>
    <property type="molecule type" value="Genomic_DNA"/>
</dbReference>
<dbReference type="InterPro" id="IPR002692">
    <property type="entry name" value="S45"/>
</dbReference>
<dbReference type="Proteomes" id="UP000646523">
    <property type="component" value="Unassembled WGS sequence"/>
</dbReference>
<sequence>MRGPLGTDGRYPQMDTGSSFLRAVALTPDRPRMRTILTYFLSANPASAHHTDQTDLFSRGPWVTGRFTEAEIAADPHLRTTTVRG</sequence>
<dbReference type="Pfam" id="PF01804">
    <property type="entry name" value="Penicil_amidase"/>
    <property type="match status" value="1"/>
</dbReference>
<dbReference type="GO" id="GO:0017000">
    <property type="term" value="P:antibiotic biosynthetic process"/>
    <property type="evidence" value="ECO:0007669"/>
    <property type="project" value="InterPro"/>
</dbReference>
<dbReference type="RefSeq" id="WP_225262279.1">
    <property type="nucleotide sequence ID" value="NZ_BMNH01000002.1"/>
</dbReference>
<protein>
    <submittedName>
        <fullName evidence="1">Uncharacterized protein</fullName>
    </submittedName>
</protein>
<dbReference type="Gene3D" id="3.60.20.10">
    <property type="entry name" value="Glutamine Phosphoribosylpyrophosphate, subunit 1, domain 1"/>
    <property type="match status" value="1"/>
</dbReference>
<evidence type="ECO:0000313" key="2">
    <source>
        <dbReference type="Proteomes" id="UP000646523"/>
    </source>
</evidence>
<keyword evidence="2" id="KW-1185">Reference proteome</keyword>
<dbReference type="InterPro" id="IPR029055">
    <property type="entry name" value="Ntn_hydrolases_N"/>
</dbReference>
<gene>
    <name evidence="1" type="ORF">GCM10012289_10210</name>
</gene>
<organism evidence="1 2">
    <name type="scientific">Nonomuraea cavernae</name>
    <dbReference type="NCBI Taxonomy" id="2045107"/>
    <lineage>
        <taxon>Bacteria</taxon>
        <taxon>Bacillati</taxon>
        <taxon>Actinomycetota</taxon>
        <taxon>Actinomycetes</taxon>
        <taxon>Streptosporangiales</taxon>
        <taxon>Streptosporangiaceae</taxon>
        <taxon>Nonomuraea</taxon>
    </lineage>
</organism>